<keyword evidence="5" id="KW-1185">Reference proteome</keyword>
<dbReference type="InterPro" id="IPR019140">
    <property type="entry name" value="MCM_complex-bd"/>
</dbReference>
<reference evidence="4 5" key="1">
    <citation type="journal article" date="2012" name="Science">
        <title>The Paleozoic origin of enzymatic lignin decomposition reconstructed from 31 fungal genomes.</title>
        <authorList>
            <person name="Floudas D."/>
            <person name="Binder M."/>
            <person name="Riley R."/>
            <person name="Barry K."/>
            <person name="Blanchette R.A."/>
            <person name="Henrissat B."/>
            <person name="Martinez A.T."/>
            <person name="Otillar R."/>
            <person name="Spatafora J.W."/>
            <person name="Yadav J.S."/>
            <person name="Aerts A."/>
            <person name="Benoit I."/>
            <person name="Boyd A."/>
            <person name="Carlson A."/>
            <person name="Copeland A."/>
            <person name="Coutinho P.M."/>
            <person name="de Vries R.P."/>
            <person name="Ferreira P."/>
            <person name="Findley K."/>
            <person name="Foster B."/>
            <person name="Gaskell J."/>
            <person name="Glotzer D."/>
            <person name="Gorecki P."/>
            <person name="Heitman J."/>
            <person name="Hesse C."/>
            <person name="Hori C."/>
            <person name="Igarashi K."/>
            <person name="Jurgens J.A."/>
            <person name="Kallen N."/>
            <person name="Kersten P."/>
            <person name="Kohler A."/>
            <person name="Kuees U."/>
            <person name="Kumar T.K.A."/>
            <person name="Kuo A."/>
            <person name="LaButti K."/>
            <person name="Larrondo L.F."/>
            <person name="Lindquist E."/>
            <person name="Ling A."/>
            <person name="Lombard V."/>
            <person name="Lucas S."/>
            <person name="Lundell T."/>
            <person name="Martin R."/>
            <person name="McLaughlin D.J."/>
            <person name="Morgenstern I."/>
            <person name="Morin E."/>
            <person name="Murat C."/>
            <person name="Nagy L.G."/>
            <person name="Nolan M."/>
            <person name="Ohm R.A."/>
            <person name="Patyshakuliyeva A."/>
            <person name="Rokas A."/>
            <person name="Ruiz-Duenas F.J."/>
            <person name="Sabat G."/>
            <person name="Salamov A."/>
            <person name="Samejima M."/>
            <person name="Schmutz J."/>
            <person name="Slot J.C."/>
            <person name="St John F."/>
            <person name="Stenlid J."/>
            <person name="Sun H."/>
            <person name="Sun S."/>
            <person name="Syed K."/>
            <person name="Tsang A."/>
            <person name="Wiebenga A."/>
            <person name="Young D."/>
            <person name="Pisabarro A."/>
            <person name="Eastwood D.C."/>
            <person name="Martin F."/>
            <person name="Cullen D."/>
            <person name="Grigoriev I.V."/>
            <person name="Hibbett D.S."/>
        </authorList>
    </citation>
    <scope>NUCLEOTIDE SEQUENCE</scope>
    <source>
        <strain evidence="5">FP-58527</strain>
    </source>
</reference>
<dbReference type="PANTHER" id="PTHR13489:SF0">
    <property type="entry name" value="MINI-CHROMOSOME MAINTENANCE COMPLEX-BINDING PROTEIN"/>
    <property type="match status" value="1"/>
</dbReference>
<protein>
    <recommendedName>
        <fullName evidence="6">Mini-chromosome maintenance complex-binding protein</fullName>
    </recommendedName>
</protein>
<organism evidence="4 5">
    <name type="scientific">Fomitopsis schrenkii</name>
    <name type="common">Brown rot fungus</name>
    <dbReference type="NCBI Taxonomy" id="2126942"/>
    <lineage>
        <taxon>Eukaryota</taxon>
        <taxon>Fungi</taxon>
        <taxon>Dikarya</taxon>
        <taxon>Basidiomycota</taxon>
        <taxon>Agaricomycotina</taxon>
        <taxon>Agaricomycetes</taxon>
        <taxon>Polyporales</taxon>
        <taxon>Fomitopsis</taxon>
    </lineage>
</organism>
<dbReference type="GO" id="GO:0006261">
    <property type="term" value="P:DNA-templated DNA replication"/>
    <property type="evidence" value="ECO:0007669"/>
    <property type="project" value="TreeGrafter"/>
</dbReference>
<dbReference type="EMBL" id="KE504139">
    <property type="protein sequence ID" value="EPT01827.1"/>
    <property type="molecule type" value="Genomic_DNA"/>
</dbReference>
<evidence type="ECO:0000256" key="1">
    <source>
        <dbReference type="ARBA" id="ARBA00004123"/>
    </source>
</evidence>
<dbReference type="OrthoDB" id="329666at2759"/>
<dbReference type="FunCoup" id="S8EA22">
    <property type="interactions" value="11"/>
</dbReference>
<comment type="subcellular location">
    <subcellularLocation>
        <location evidence="1">Nucleus</location>
    </subcellularLocation>
</comment>
<dbReference type="Proteomes" id="UP000015241">
    <property type="component" value="Unassembled WGS sequence"/>
</dbReference>
<dbReference type="Pfam" id="PF09739">
    <property type="entry name" value="MCM_bind"/>
    <property type="match status" value="2"/>
</dbReference>
<dbReference type="STRING" id="743788.S8EA22"/>
<keyword evidence="2" id="KW-0539">Nucleus</keyword>
<dbReference type="eggNOG" id="KOG2545">
    <property type="taxonomic scope" value="Eukaryota"/>
</dbReference>
<feature type="compositionally biased region" description="Basic and acidic residues" evidence="3">
    <location>
        <begin position="253"/>
        <end position="263"/>
    </location>
</feature>
<dbReference type="AlphaFoldDB" id="S8EA22"/>
<gene>
    <name evidence="4" type="ORF">FOMPIDRAFT_1029604</name>
</gene>
<dbReference type="InParanoid" id="S8EA22"/>
<sequence length="570" mass="62676">MVSAYRVDALRNPTFALQDFYRECSSNDTASFPRQVSNHYAQVFGSPEAFNEIPTLDIRKPPDTFQDRSLVRFRAMVQDTSASTEMYLSKSKKGECGGWGIDFTEQEDARVDFTDLRECSVLWVVSVPSQSTWSARELDGPVEHQERAIPSGSRIPYEPQHSHKYPHPSVSHLGVQVKVYDTECSEKLRPTDVATFVGILTNDALSSSLDASVDVPTLHVLYVLQQHPSNLLTRPYPSFVATETPVDGAPSGKGKDRAVSEPRPEELRTQLIEWIAEEALGGDHDAAEWVLLACIARVQSRNPPILPPSVTITQFPSPPLTSSTNAAAAVPTPTLSAVLAELLPLTHTLPLSLPLLNKEPFAPESKDEDLHSGALQLPQGTVLLVTESGVQEGKLVDRGVLNVRALQEVMATQTLSYAFPFSAFSFPTDISCIVLSEGSKSAFFKTDISVALRGATSPEAIARLYKPAESIKMPDPELLAAFRDLVVGARCGKVQVSVETSEYIQQDFVRERQQDQSITSDDLIRRMTVAKLYALSMHAPTLTVKVWVRAKACDERRRAACAQTTVKTKP</sequence>
<dbReference type="PANTHER" id="PTHR13489">
    <property type="entry name" value="MINI-CHROMOSOME MAINTENANCE COMPLEX-BINDING PROTEIN"/>
    <property type="match status" value="1"/>
</dbReference>
<evidence type="ECO:0000256" key="3">
    <source>
        <dbReference type="SAM" id="MobiDB-lite"/>
    </source>
</evidence>
<evidence type="ECO:0000313" key="5">
    <source>
        <dbReference type="Proteomes" id="UP000015241"/>
    </source>
</evidence>
<dbReference type="HOGENOM" id="CLU_029811_2_0_1"/>
<evidence type="ECO:0008006" key="6">
    <source>
        <dbReference type="Google" id="ProtNLM"/>
    </source>
</evidence>
<accession>S8EA22</accession>
<name>S8EA22_FOMSC</name>
<feature type="region of interest" description="Disordered" evidence="3">
    <location>
        <begin position="242"/>
        <end position="263"/>
    </location>
</feature>
<evidence type="ECO:0000256" key="2">
    <source>
        <dbReference type="ARBA" id="ARBA00023242"/>
    </source>
</evidence>
<dbReference type="GO" id="GO:0005634">
    <property type="term" value="C:nucleus"/>
    <property type="evidence" value="ECO:0007669"/>
    <property type="project" value="UniProtKB-SubCell"/>
</dbReference>
<evidence type="ECO:0000313" key="4">
    <source>
        <dbReference type="EMBL" id="EPT01827.1"/>
    </source>
</evidence>
<dbReference type="GO" id="GO:0003682">
    <property type="term" value="F:chromatin binding"/>
    <property type="evidence" value="ECO:0007669"/>
    <property type="project" value="TreeGrafter"/>
</dbReference>
<proteinExistence type="predicted"/>